<comment type="caution">
    <text evidence="1">The sequence shown here is derived from an EMBL/GenBank/DDBJ whole genome shotgun (WGS) entry which is preliminary data.</text>
</comment>
<accession>C9LW64</accession>
<name>C9LW64_SELS3</name>
<dbReference type="AlphaFoldDB" id="C9LW64"/>
<dbReference type="EMBL" id="ACKP02000040">
    <property type="protein sequence ID" value="EEX76867.1"/>
    <property type="molecule type" value="Genomic_DNA"/>
</dbReference>
<evidence type="ECO:0000313" key="2">
    <source>
        <dbReference type="Proteomes" id="UP000003505"/>
    </source>
</evidence>
<sequence>MLNPFMPYTVQSAPPCIREHLMQRTRLRVADLVELSRAIPALTQSTDGLRKGAASMSARKNVAAHVVMEKSCTLSDSIAVASKVADDVNML</sequence>
<organism evidence="1 2">
    <name type="scientific">Selenomonas sputigena (strain ATCC 35185 / DSM 20758 / CCUG 44933 / VPI D19B-28)</name>
    <dbReference type="NCBI Taxonomy" id="546271"/>
    <lineage>
        <taxon>Bacteria</taxon>
        <taxon>Bacillati</taxon>
        <taxon>Bacillota</taxon>
        <taxon>Negativicutes</taxon>
        <taxon>Selenomonadales</taxon>
        <taxon>Selenomonadaceae</taxon>
        <taxon>Selenomonas</taxon>
    </lineage>
</organism>
<gene>
    <name evidence="1" type="ORF">SELSPUOL_01718</name>
</gene>
<reference evidence="1 2" key="1">
    <citation type="submission" date="2009-09" db="EMBL/GenBank/DDBJ databases">
        <authorList>
            <person name="Weinstock G."/>
            <person name="Sodergren E."/>
            <person name="Clifton S."/>
            <person name="Fulton L."/>
            <person name="Fulton B."/>
            <person name="Courtney L."/>
            <person name="Fronick C."/>
            <person name="Harrison M."/>
            <person name="Strong C."/>
            <person name="Farmer C."/>
            <person name="Delahaunty K."/>
            <person name="Markovic C."/>
            <person name="Hall O."/>
            <person name="Minx P."/>
            <person name="Tomlinson C."/>
            <person name="Mitreva M."/>
            <person name="Nelson J."/>
            <person name="Hou S."/>
            <person name="Wollam A."/>
            <person name="Pepin K.H."/>
            <person name="Johnson M."/>
            <person name="Bhonagiri V."/>
            <person name="Nash W.E."/>
            <person name="Warren W."/>
            <person name="Chinwalla A."/>
            <person name="Mardis E.R."/>
            <person name="Wilson R.K."/>
        </authorList>
    </citation>
    <scope>NUCLEOTIDE SEQUENCE [LARGE SCALE GENOMIC DNA]</scope>
    <source>
        <strain evidence="2">ATCC 35185 / DSM 20758 / VPI D19B-28</strain>
    </source>
</reference>
<dbReference type="Proteomes" id="UP000003505">
    <property type="component" value="Unassembled WGS sequence"/>
</dbReference>
<evidence type="ECO:0000313" key="1">
    <source>
        <dbReference type="EMBL" id="EEX76867.1"/>
    </source>
</evidence>
<proteinExistence type="predicted"/>
<protein>
    <submittedName>
        <fullName evidence="1">Uncharacterized protein</fullName>
    </submittedName>
</protein>